<dbReference type="EMBL" id="CP017415">
    <property type="protein sequence ID" value="AOU98261.1"/>
    <property type="molecule type" value="Genomic_DNA"/>
</dbReference>
<name>A0A1D8IP84_9GAMM</name>
<gene>
    <name evidence="1" type="ORF">BI364_10080</name>
</gene>
<dbReference type="AlphaFoldDB" id="A0A1D8IP84"/>
<protein>
    <submittedName>
        <fullName evidence="1">Uncharacterized protein</fullName>
    </submittedName>
</protein>
<accession>A0A1D8IP84</accession>
<evidence type="ECO:0000313" key="1">
    <source>
        <dbReference type="EMBL" id="AOU98261.1"/>
    </source>
</evidence>
<organism evidence="1 2">
    <name type="scientific">Acidihalobacter yilgarnensis</name>
    <dbReference type="NCBI Taxonomy" id="2819280"/>
    <lineage>
        <taxon>Bacteria</taxon>
        <taxon>Pseudomonadati</taxon>
        <taxon>Pseudomonadota</taxon>
        <taxon>Gammaproteobacteria</taxon>
        <taxon>Chromatiales</taxon>
        <taxon>Ectothiorhodospiraceae</taxon>
        <taxon>Acidihalobacter</taxon>
    </lineage>
</organism>
<dbReference type="KEGG" id="aprs:BI364_10080"/>
<dbReference type="RefSeq" id="WP_070078625.1">
    <property type="nucleotide sequence ID" value="NZ_CP017415.1"/>
</dbReference>
<proteinExistence type="predicted"/>
<reference evidence="2" key="1">
    <citation type="submission" date="2016-09" db="EMBL/GenBank/DDBJ databases">
        <title>Acidihalobacter prosperus F5.</title>
        <authorList>
            <person name="Khaleque H.N."/>
            <person name="Ramsay J.P."/>
            <person name="Kaksonen A.H."/>
            <person name="Boxall N.J."/>
            <person name="Watkin E.L.J."/>
        </authorList>
    </citation>
    <scope>NUCLEOTIDE SEQUENCE [LARGE SCALE GENOMIC DNA]</scope>
    <source>
        <strain evidence="2">F5</strain>
    </source>
</reference>
<sequence>MSDELDYESRVSERKRNRIPLSETDDENLEHTLFFTVFLTPEQQAEVRGTDDYLEKRRLIVRYSEEFAESDD</sequence>
<keyword evidence="2" id="KW-1185">Reference proteome</keyword>
<dbReference type="Proteomes" id="UP000095401">
    <property type="component" value="Chromosome"/>
</dbReference>
<evidence type="ECO:0000313" key="2">
    <source>
        <dbReference type="Proteomes" id="UP000095401"/>
    </source>
</evidence>